<evidence type="ECO:0000256" key="1">
    <source>
        <dbReference type="SAM" id="MobiDB-lite"/>
    </source>
</evidence>
<keyword evidence="2" id="KW-0472">Membrane</keyword>
<keyword evidence="4" id="KW-1185">Reference proteome</keyword>
<keyword evidence="2" id="KW-1133">Transmembrane helix</keyword>
<name>A0A835YBM2_9CHLO</name>
<feature type="region of interest" description="Disordered" evidence="1">
    <location>
        <begin position="695"/>
        <end position="804"/>
    </location>
</feature>
<proteinExistence type="predicted"/>
<feature type="transmembrane region" description="Helical" evidence="2">
    <location>
        <begin position="1329"/>
        <end position="1347"/>
    </location>
</feature>
<feature type="compositionally biased region" description="Pro residues" evidence="1">
    <location>
        <begin position="108"/>
        <end position="122"/>
    </location>
</feature>
<feature type="region of interest" description="Disordered" evidence="1">
    <location>
        <begin position="671"/>
        <end position="690"/>
    </location>
</feature>
<dbReference type="EMBL" id="JAEHOE010000010">
    <property type="protein sequence ID" value="KAG2498532.1"/>
    <property type="molecule type" value="Genomic_DNA"/>
</dbReference>
<feature type="transmembrane region" description="Helical" evidence="2">
    <location>
        <begin position="1354"/>
        <end position="1375"/>
    </location>
</feature>
<feature type="compositionally biased region" description="Basic and acidic residues" evidence="1">
    <location>
        <begin position="1174"/>
        <end position="1191"/>
    </location>
</feature>
<gene>
    <name evidence="3" type="ORF">HYH03_003782</name>
</gene>
<feature type="compositionally biased region" description="Low complexity" evidence="1">
    <location>
        <begin position="584"/>
        <end position="597"/>
    </location>
</feature>
<organism evidence="3 4">
    <name type="scientific">Edaphochlamys debaryana</name>
    <dbReference type="NCBI Taxonomy" id="47281"/>
    <lineage>
        <taxon>Eukaryota</taxon>
        <taxon>Viridiplantae</taxon>
        <taxon>Chlorophyta</taxon>
        <taxon>core chlorophytes</taxon>
        <taxon>Chlorophyceae</taxon>
        <taxon>CS clade</taxon>
        <taxon>Chlamydomonadales</taxon>
        <taxon>Chlamydomonadales incertae sedis</taxon>
        <taxon>Edaphochlamys</taxon>
    </lineage>
</organism>
<feature type="transmembrane region" description="Helical" evidence="2">
    <location>
        <begin position="1230"/>
        <end position="1257"/>
    </location>
</feature>
<evidence type="ECO:0000313" key="3">
    <source>
        <dbReference type="EMBL" id="KAG2498532.1"/>
    </source>
</evidence>
<feature type="transmembrane region" description="Helical" evidence="2">
    <location>
        <begin position="1291"/>
        <end position="1309"/>
    </location>
</feature>
<feature type="region of interest" description="Disordered" evidence="1">
    <location>
        <begin position="183"/>
        <end position="207"/>
    </location>
</feature>
<reference evidence="3" key="1">
    <citation type="journal article" date="2020" name="bioRxiv">
        <title>Comparative genomics of Chlamydomonas.</title>
        <authorList>
            <person name="Craig R.J."/>
            <person name="Hasan A.R."/>
            <person name="Ness R.W."/>
            <person name="Keightley P.D."/>
        </authorList>
    </citation>
    <scope>NUCLEOTIDE SEQUENCE</scope>
    <source>
        <strain evidence="3">CCAP 11/70</strain>
    </source>
</reference>
<feature type="compositionally biased region" description="Low complexity" evidence="1">
    <location>
        <begin position="777"/>
        <end position="797"/>
    </location>
</feature>
<feature type="transmembrane region" description="Helical" evidence="2">
    <location>
        <begin position="1401"/>
        <end position="1423"/>
    </location>
</feature>
<feature type="region of interest" description="Disordered" evidence="1">
    <location>
        <begin position="1158"/>
        <end position="1195"/>
    </location>
</feature>
<feature type="region of interest" description="Disordered" evidence="1">
    <location>
        <begin position="107"/>
        <end position="128"/>
    </location>
</feature>
<evidence type="ECO:0000256" key="2">
    <source>
        <dbReference type="SAM" id="Phobius"/>
    </source>
</evidence>
<feature type="region of interest" description="Disordered" evidence="1">
    <location>
        <begin position="916"/>
        <end position="935"/>
    </location>
</feature>
<feature type="compositionally biased region" description="Low complexity" evidence="1">
    <location>
        <begin position="695"/>
        <end position="712"/>
    </location>
</feature>
<feature type="compositionally biased region" description="Basic residues" evidence="1">
    <location>
        <begin position="739"/>
        <end position="754"/>
    </location>
</feature>
<feature type="compositionally biased region" description="Pro residues" evidence="1">
    <location>
        <begin position="309"/>
        <end position="327"/>
    </location>
</feature>
<feature type="region of interest" description="Disordered" evidence="1">
    <location>
        <begin position="301"/>
        <end position="369"/>
    </location>
</feature>
<feature type="region of interest" description="Disordered" evidence="1">
    <location>
        <begin position="560"/>
        <end position="641"/>
    </location>
</feature>
<sequence length="1457" mass="145685">MPAFADAPMAPARSRPLRGALTAALGSAAAALSPLLALTCWAGGALLRGLERVLARFGQQPAALPQRQRRLHAVRASAAPLRDDASVAAPESGGRCLQPTAMHHLLRAPPPAFERPPLPPHGDAPGSAIRRRPWQQQVQFAEPVTSGAAASTAVTSGAAASSSTSSSGPSGSISSHIANRLVPQPQPKSHVCSPPGGQSRLAVSGPGGAAGEAVFGLALPELLRGLSAADPHPRYAQAARALGSGAGGIGRDGRHSASMPCMQSVARGAPRGFSGDGAAGATVRGLELAASEGSHADEAFSTPLASAPSAPPALPARAPTPQPPGAPHAPTASEAAEATGSGPSPGAPEAVASDTGSRRRPSTPISVPGADARQFEGALAAAPAGPSSWPPRQSTLYRSPVQQVAVAYKLEAPPGVPFERAACAIAAAVQSSIERSMNQGTSVSGAPSGSAASPSPGRWLGYAAQVAVVRGCVEVVCRLQYSGPELSEAELAEALACLEDELRGILREEAGQDAGPGEAAGGGTAGRLQPALWATDTPTSGAAALLLSLDPPVLTAQPPPEFLVMGASRPDLLAPSPAGDEGAGPRPSSSGPRPSSPGVGGSSSVGGRLPRMSSGDCGYEASSEVGASQSRGSSYTGGGSTSVARLAASNSLDLSGASAMEARAAFAAATAAFARKDRSQGGAAGGQDSLRLAAHPATSAGAAAAAVAAAVAPPEPHPPPAEPPPAPPAEDVTPFVAKPQRRGPIKSKTFHGGRSKQASRVPHEDSALEPGMGPPGQGQVPRATSQSSEAASSSQGTTGDGMVFIPMMGGLSGLRRQASAPLLHASAGEGDEPFGGGLAGYAASTAGARAVGVARGLRLGPNEAVDAASTDEEAFYTAANAVAAEAGAAEPAQRADGRRRLMQPGAQRQLQFEAAAEGAPGLPSETHEGLVSSLMRPPSTSVRANLVLQSGGGAGASAAGAMEVRLVVEQHGAVVAEVERVTVGPQGASVSLDVSGLVEGFAALLVLPSRRGDPQPQPAVWASPLYLPLAVMPAPVAEELSGLMERMEREAAAQWPDLPASTVRASAFTHHFSALVSDMASLLLGCERAAAEAEEAGLRAGVRSAHGAGAGPGAETDAAAGLEELTELGSGLLSFLRASGLTATLDYLLGEVEATGVQLEEDQEPVHQSQPGERGADHAEHGRNDPVEESQHGPAWTSALPPAIAWAINGFDPPTEARYEAAQHRRAGGLLHMASAAVLAAVTSANGLLCLLALAVGGLAHMLCPIRAAGHGEGALSVEAAMQLACALRRLGLLAGPLLAVLLALPAVLHGPIIVGQQARPSPWRVRRLETLVCGVHAVGVLALCLLGRAVPAVLSAVRVAAVVTVVAQPALYAVRPRYYAPCWALDAALLLPLVEAGARAWLPGAACVTLVLALSMAGCVVVDAAEREAFLAAAAAGAEEPAGPGLAGATEGGAET</sequence>
<evidence type="ECO:0000313" key="4">
    <source>
        <dbReference type="Proteomes" id="UP000612055"/>
    </source>
</evidence>
<keyword evidence="2" id="KW-0812">Transmembrane</keyword>
<feature type="compositionally biased region" description="Pro residues" evidence="1">
    <location>
        <begin position="713"/>
        <end position="728"/>
    </location>
</feature>
<protein>
    <submittedName>
        <fullName evidence="3">Uncharacterized protein</fullName>
    </submittedName>
</protein>
<dbReference type="Proteomes" id="UP000612055">
    <property type="component" value="Unassembled WGS sequence"/>
</dbReference>
<accession>A0A835YBM2</accession>
<dbReference type="OrthoDB" id="563401at2759"/>
<comment type="caution">
    <text evidence="3">The sequence shown here is derived from an EMBL/GenBank/DDBJ whole genome shotgun (WGS) entry which is preliminary data.</text>
</comment>